<dbReference type="PANTHER" id="PTHR22093">
    <property type="entry name" value="LEUKOCYTE RECEPTOR CLUSTER LRC MEMBER 1"/>
    <property type="match status" value="1"/>
</dbReference>
<feature type="compositionally biased region" description="Basic and acidic residues" evidence="1">
    <location>
        <begin position="45"/>
        <end position="93"/>
    </location>
</feature>
<dbReference type="PANTHER" id="PTHR22093:SF0">
    <property type="entry name" value="LEUKOCYTE RECEPTOR CLUSTER MEMBER 1"/>
    <property type="match status" value="1"/>
</dbReference>
<dbReference type="SMART" id="SM01083">
    <property type="entry name" value="Cir_N"/>
    <property type="match status" value="1"/>
</dbReference>
<reference evidence="3 4" key="1">
    <citation type="journal article" date="2015" name="Front. Microbiol.">
        <title>Genome sequence of the plant growth promoting endophytic yeast Rhodotorula graminis WP1.</title>
        <authorList>
            <person name="Firrincieli A."/>
            <person name="Otillar R."/>
            <person name="Salamov A."/>
            <person name="Schmutz J."/>
            <person name="Khan Z."/>
            <person name="Redman R.S."/>
            <person name="Fleck N.D."/>
            <person name="Lindquist E."/>
            <person name="Grigoriev I.V."/>
            <person name="Doty S.L."/>
        </authorList>
    </citation>
    <scope>NUCLEOTIDE SEQUENCE [LARGE SCALE GENOMIC DNA]</scope>
    <source>
        <strain evidence="3 4">WP1</strain>
    </source>
</reference>
<dbReference type="EMBL" id="KQ474086">
    <property type="protein sequence ID" value="KPV72557.1"/>
    <property type="molecule type" value="Genomic_DNA"/>
</dbReference>
<feature type="domain" description="CBF1-interacting co-repressor CIR N-terminal" evidence="2">
    <location>
        <begin position="10"/>
        <end position="46"/>
    </location>
</feature>
<dbReference type="AlphaFoldDB" id="A0A0N8PZK2"/>
<dbReference type="STRING" id="578459.A0A0N8PZK2"/>
<feature type="region of interest" description="Disordered" evidence="1">
    <location>
        <begin position="31"/>
        <end position="119"/>
    </location>
</feature>
<gene>
    <name evidence="3" type="ORF">RHOBADRAFT_55659</name>
</gene>
<keyword evidence="4" id="KW-1185">Reference proteome</keyword>
<feature type="compositionally biased region" description="Basic and acidic residues" evidence="1">
    <location>
        <begin position="175"/>
        <end position="204"/>
    </location>
</feature>
<feature type="compositionally biased region" description="Gly residues" evidence="1">
    <location>
        <begin position="350"/>
        <end position="359"/>
    </location>
</feature>
<accession>A0A0N8PZK2</accession>
<sequence length="424" mass="46312">MPIKLLQHKSWHVYSQENIARVKRDEALAEAKEADDDQRSLLADSEARLDRMRRSVEGNKRKRDRDDEGEKALDRQLKGKGREEDGEREEDVRATIVRPAAAQDGKGEGKGKDRPMTTNGHVNFWAELEDGGQPGSSKLESRLKKVIAAEPDDSLTKVYLAKKGEPEPVGWYASRDGKTERERKGSIETTLERTYRDTESKRFSDPLALMNSYLQRRDDVLSGKVRPTPRSRSSNATHWDDTPRSTMSSASSSTRLSAGAAAFEPVLPTLLPRKHERRPAPSSSSSRPRRSPSPTSRPTAAAAAPLDPAAEAASRVASERQRAAALLAARRKAALSSGSTTASSTPARSEGGGEGGAGWGVYNREAVEQARAARSGAGGGAWEDRRGARGGGGGGWAEKRERRDERERDRVGGGGGQRWGRERR</sequence>
<feature type="compositionally biased region" description="Basic and acidic residues" evidence="1">
    <location>
        <begin position="397"/>
        <end position="411"/>
    </location>
</feature>
<dbReference type="OrthoDB" id="2159131at2759"/>
<feature type="compositionally biased region" description="Basic and acidic residues" evidence="1">
    <location>
        <begin position="105"/>
        <end position="115"/>
    </location>
</feature>
<evidence type="ECO:0000256" key="1">
    <source>
        <dbReference type="SAM" id="MobiDB-lite"/>
    </source>
</evidence>
<dbReference type="RefSeq" id="XP_018268606.1">
    <property type="nucleotide sequence ID" value="XM_018417956.1"/>
</dbReference>
<dbReference type="InterPro" id="IPR039875">
    <property type="entry name" value="LENG1-like"/>
</dbReference>
<name>A0A0N8PZK2_RHOGW</name>
<evidence type="ECO:0000313" key="4">
    <source>
        <dbReference type="Proteomes" id="UP000053890"/>
    </source>
</evidence>
<organism evidence="3 4">
    <name type="scientific">Rhodotorula graminis (strain WP1)</name>
    <dbReference type="NCBI Taxonomy" id="578459"/>
    <lineage>
        <taxon>Eukaryota</taxon>
        <taxon>Fungi</taxon>
        <taxon>Dikarya</taxon>
        <taxon>Basidiomycota</taxon>
        <taxon>Pucciniomycotina</taxon>
        <taxon>Microbotryomycetes</taxon>
        <taxon>Sporidiobolales</taxon>
        <taxon>Sporidiobolaceae</taxon>
        <taxon>Rhodotorula</taxon>
    </lineage>
</organism>
<dbReference type="InterPro" id="IPR019339">
    <property type="entry name" value="CIR_N_dom"/>
</dbReference>
<evidence type="ECO:0000313" key="3">
    <source>
        <dbReference type="EMBL" id="KPV72557.1"/>
    </source>
</evidence>
<evidence type="ECO:0000259" key="2">
    <source>
        <dbReference type="SMART" id="SM01083"/>
    </source>
</evidence>
<protein>
    <recommendedName>
        <fullName evidence="2">CBF1-interacting co-repressor CIR N-terminal domain-containing protein</fullName>
    </recommendedName>
</protein>
<dbReference type="OMA" id="KSWHVYS"/>
<feature type="compositionally biased region" description="Low complexity" evidence="1">
    <location>
        <begin position="280"/>
        <end position="316"/>
    </location>
</feature>
<feature type="compositionally biased region" description="Low complexity" evidence="1">
    <location>
        <begin position="244"/>
        <end position="262"/>
    </location>
</feature>
<feature type="compositionally biased region" description="Low complexity" evidence="1">
    <location>
        <begin position="323"/>
        <end position="349"/>
    </location>
</feature>
<dbReference type="GeneID" id="28978404"/>
<feature type="region of interest" description="Disordered" evidence="1">
    <location>
        <begin position="167"/>
        <end position="424"/>
    </location>
</feature>
<proteinExistence type="predicted"/>
<dbReference type="Proteomes" id="UP000053890">
    <property type="component" value="Unassembled WGS sequence"/>
</dbReference>